<dbReference type="GO" id="GO:0006730">
    <property type="term" value="P:one-carbon metabolic process"/>
    <property type="evidence" value="ECO:0007669"/>
    <property type="project" value="UniProtKB-KW"/>
</dbReference>
<dbReference type="Pfam" id="PF00186">
    <property type="entry name" value="DHFR_1"/>
    <property type="match status" value="1"/>
</dbReference>
<evidence type="ECO:0000313" key="11">
    <source>
        <dbReference type="Proteomes" id="UP000178585"/>
    </source>
</evidence>
<keyword evidence="5 8" id="KW-0521">NADP</keyword>
<dbReference type="InterPro" id="IPR001796">
    <property type="entry name" value="DHFR_dom"/>
</dbReference>
<comment type="caution">
    <text evidence="10">The sequence shown here is derived from an EMBL/GenBank/DDBJ whole genome shotgun (WGS) entry which is preliminary data.</text>
</comment>
<dbReference type="Proteomes" id="UP000178585">
    <property type="component" value="Unassembled WGS sequence"/>
</dbReference>
<evidence type="ECO:0000256" key="4">
    <source>
        <dbReference type="ARBA" id="ARBA00022563"/>
    </source>
</evidence>
<dbReference type="InterPro" id="IPR024072">
    <property type="entry name" value="DHFR-like_dom_sf"/>
</dbReference>
<dbReference type="AlphaFoldDB" id="A0A1F4Y130"/>
<dbReference type="GO" id="GO:0070401">
    <property type="term" value="F:NADP+ binding"/>
    <property type="evidence" value="ECO:0007669"/>
    <property type="project" value="UniProtKB-ARBA"/>
</dbReference>
<evidence type="ECO:0000256" key="5">
    <source>
        <dbReference type="ARBA" id="ARBA00022857"/>
    </source>
</evidence>
<feature type="domain" description="DHFR" evidence="9">
    <location>
        <begin position="4"/>
        <end position="170"/>
    </location>
</feature>
<dbReference type="GO" id="GO:0005829">
    <property type="term" value="C:cytosol"/>
    <property type="evidence" value="ECO:0007669"/>
    <property type="project" value="TreeGrafter"/>
</dbReference>
<evidence type="ECO:0000256" key="3">
    <source>
        <dbReference type="ARBA" id="ARBA00012856"/>
    </source>
</evidence>
<dbReference type="GO" id="GO:0046655">
    <property type="term" value="P:folic acid metabolic process"/>
    <property type="evidence" value="ECO:0007669"/>
    <property type="project" value="TreeGrafter"/>
</dbReference>
<dbReference type="EC" id="1.5.1.3" evidence="3 8"/>
<keyword evidence="6 8" id="KW-0560">Oxidoreductase</keyword>
<dbReference type="GO" id="GO:0004146">
    <property type="term" value="F:dihydrofolate reductase activity"/>
    <property type="evidence" value="ECO:0007669"/>
    <property type="project" value="UniProtKB-EC"/>
</dbReference>
<dbReference type="UniPathway" id="UPA00077">
    <property type="reaction ID" value="UER00158"/>
</dbReference>
<dbReference type="FunFam" id="3.40.430.10:FF:000001">
    <property type="entry name" value="Dihydrofolate reductase"/>
    <property type="match status" value="1"/>
</dbReference>
<comment type="similarity">
    <text evidence="2 8">Belongs to the dihydrofolate reductase family.</text>
</comment>
<dbReference type="PIRSF" id="PIRSF000194">
    <property type="entry name" value="DHFR"/>
    <property type="match status" value="1"/>
</dbReference>
<accession>A0A1F4Y130</accession>
<reference evidence="10 11" key="1">
    <citation type="journal article" date="2016" name="Nat. Commun.">
        <title>Thousands of microbial genomes shed light on interconnected biogeochemical processes in an aquifer system.</title>
        <authorList>
            <person name="Anantharaman K."/>
            <person name="Brown C.T."/>
            <person name="Hug L.A."/>
            <person name="Sharon I."/>
            <person name="Castelle C.J."/>
            <person name="Probst A.J."/>
            <person name="Thomas B.C."/>
            <person name="Singh A."/>
            <person name="Wilkins M.J."/>
            <person name="Karaoz U."/>
            <person name="Brodie E.L."/>
            <person name="Williams K.H."/>
            <person name="Hubbard S.S."/>
            <person name="Banfield J.F."/>
        </authorList>
    </citation>
    <scope>NUCLEOTIDE SEQUENCE [LARGE SCALE GENOMIC DNA]</scope>
</reference>
<keyword evidence="4 8" id="KW-0554">One-carbon metabolism</keyword>
<proteinExistence type="inferred from homology"/>
<evidence type="ECO:0000259" key="9">
    <source>
        <dbReference type="PROSITE" id="PS51330"/>
    </source>
</evidence>
<dbReference type="GO" id="GO:0046654">
    <property type="term" value="P:tetrahydrofolate biosynthetic process"/>
    <property type="evidence" value="ECO:0007669"/>
    <property type="project" value="UniProtKB-UniPathway"/>
</dbReference>
<dbReference type="Gene3D" id="3.40.430.10">
    <property type="entry name" value="Dihydrofolate Reductase, subunit A"/>
    <property type="match status" value="1"/>
</dbReference>
<dbReference type="PRINTS" id="PR00070">
    <property type="entry name" value="DHFR"/>
</dbReference>
<evidence type="ECO:0000256" key="7">
    <source>
        <dbReference type="ARBA" id="ARBA00025067"/>
    </source>
</evidence>
<dbReference type="STRING" id="1797245.A2949_02015"/>
<dbReference type="EMBL" id="MEWZ01000002">
    <property type="protein sequence ID" value="OGC87652.1"/>
    <property type="molecule type" value="Genomic_DNA"/>
</dbReference>
<organism evidence="10 11">
    <name type="scientific">Candidatus Adlerbacteria bacterium RIFCSPLOWO2_01_FULL_54_21b</name>
    <dbReference type="NCBI Taxonomy" id="1797245"/>
    <lineage>
        <taxon>Bacteria</taxon>
        <taxon>Candidatus Adleribacteriota</taxon>
    </lineage>
</organism>
<dbReference type="SUPFAM" id="SSF53597">
    <property type="entry name" value="Dihydrofolate reductase-like"/>
    <property type="match status" value="1"/>
</dbReference>
<evidence type="ECO:0000256" key="6">
    <source>
        <dbReference type="ARBA" id="ARBA00023002"/>
    </source>
</evidence>
<gene>
    <name evidence="10" type="ORF">A2949_02015</name>
</gene>
<name>A0A1F4Y130_9BACT</name>
<dbReference type="GO" id="GO:0046452">
    <property type="term" value="P:dihydrofolate metabolic process"/>
    <property type="evidence" value="ECO:0007669"/>
    <property type="project" value="TreeGrafter"/>
</dbReference>
<sequence length="170" mass="19174">MEPRISIIAAIGENRVIGKGNTLLWHIPDDLKRFKSLTLGHPVIMGRKTFESIAGMLGGPLPGRPNIVVTRDTGWNYQGPSLLDVSVTHSLKEALEKAGELDKEEVFIIGGAQIYEQALPYADRLCLTLIDDEKEGDAFFPPYEHLFTKVVSEESREYEESKYRWVDLEK</sequence>
<dbReference type="PANTHER" id="PTHR48069">
    <property type="entry name" value="DIHYDROFOLATE REDUCTASE"/>
    <property type="match status" value="1"/>
</dbReference>
<evidence type="ECO:0000256" key="2">
    <source>
        <dbReference type="ARBA" id="ARBA00009539"/>
    </source>
</evidence>
<dbReference type="InterPro" id="IPR012259">
    <property type="entry name" value="DHFR"/>
</dbReference>
<evidence type="ECO:0000313" key="10">
    <source>
        <dbReference type="EMBL" id="OGC87652.1"/>
    </source>
</evidence>
<comment type="function">
    <text evidence="7 8">Key enzyme in folate metabolism. Catalyzes an essential reaction for de novo glycine and purine synthesis, and for DNA precursor synthesis.</text>
</comment>
<comment type="pathway">
    <text evidence="1 8">Cofactor biosynthesis; tetrahydrofolate biosynthesis; 5,6,7,8-tetrahydrofolate from 7,8-dihydrofolate: step 1/1.</text>
</comment>
<dbReference type="PROSITE" id="PS51330">
    <property type="entry name" value="DHFR_2"/>
    <property type="match status" value="1"/>
</dbReference>
<protein>
    <recommendedName>
        <fullName evidence="3 8">Dihydrofolate reductase</fullName>
        <ecNumber evidence="3 8">1.5.1.3</ecNumber>
    </recommendedName>
</protein>
<comment type="catalytic activity">
    <reaction evidence="8">
        <text>(6S)-5,6,7,8-tetrahydrofolate + NADP(+) = 7,8-dihydrofolate + NADPH + H(+)</text>
        <dbReference type="Rhea" id="RHEA:15009"/>
        <dbReference type="ChEBI" id="CHEBI:15378"/>
        <dbReference type="ChEBI" id="CHEBI:57451"/>
        <dbReference type="ChEBI" id="CHEBI:57453"/>
        <dbReference type="ChEBI" id="CHEBI:57783"/>
        <dbReference type="ChEBI" id="CHEBI:58349"/>
        <dbReference type="EC" id="1.5.1.3"/>
    </reaction>
</comment>
<evidence type="ECO:0000256" key="1">
    <source>
        <dbReference type="ARBA" id="ARBA00004903"/>
    </source>
</evidence>
<dbReference type="PANTHER" id="PTHR48069:SF3">
    <property type="entry name" value="DIHYDROFOLATE REDUCTASE"/>
    <property type="match status" value="1"/>
</dbReference>
<evidence type="ECO:0000256" key="8">
    <source>
        <dbReference type="PIRNR" id="PIRNR000194"/>
    </source>
</evidence>
<dbReference type="CDD" id="cd00209">
    <property type="entry name" value="DHFR"/>
    <property type="match status" value="1"/>
</dbReference>